<feature type="transmembrane region" description="Helical" evidence="1">
    <location>
        <begin position="57"/>
        <end position="76"/>
    </location>
</feature>
<dbReference type="AlphaFoldDB" id="A0A1A9W095"/>
<evidence type="ECO:0000313" key="3">
    <source>
        <dbReference type="Proteomes" id="UP000091820"/>
    </source>
</evidence>
<evidence type="ECO:0000256" key="1">
    <source>
        <dbReference type="SAM" id="Phobius"/>
    </source>
</evidence>
<evidence type="ECO:0008006" key="4">
    <source>
        <dbReference type="Google" id="ProtNLM"/>
    </source>
</evidence>
<evidence type="ECO:0000313" key="2">
    <source>
        <dbReference type="EnsemblMetazoa" id="GBRI001411-PA"/>
    </source>
</evidence>
<protein>
    <recommendedName>
        <fullName evidence="4">Peptidase S1 domain-containing protein</fullName>
    </recommendedName>
</protein>
<sequence length="362" mass="41041">MTAKLIENHNLRYKQFMVSYNGFYTPCHAHDLLRITCWQQFSPIISNKTMFFKPSKIIYILSLSYLIICVKLISSIKIANILALERFEYNGNVTECTAIIIGNNVLLGNSLDIDTLADSSSVQYHLTSRAEHRKHVRIKKSVRYIGNSEEADISMMLVVTKRNLELDEENVAAIEIATKSFALNAVDCSVIVEDRLEVVKPLELNKCKEKLSKLKKGLLCLHYSHFAVNGFALICNDELVGLNHSTKTVVPNNPVTYIDIYEHRRWLKQNIEEHRLIFKSTSKGFPHEANPKMAVGESIDQELLSSSCVKAKPLMAWRRILTEYLSNLAGIAAVNGSYNKMGSQRTPKQVFVCLSSARRRKG</sequence>
<dbReference type="EnsemblMetazoa" id="GBRI001411-RA">
    <property type="protein sequence ID" value="GBRI001411-PA"/>
    <property type="gene ID" value="GBRI001411"/>
</dbReference>
<dbReference type="SUPFAM" id="SSF50494">
    <property type="entry name" value="Trypsin-like serine proteases"/>
    <property type="match status" value="1"/>
</dbReference>
<organism evidence="2 3">
    <name type="scientific">Glossina brevipalpis</name>
    <dbReference type="NCBI Taxonomy" id="37001"/>
    <lineage>
        <taxon>Eukaryota</taxon>
        <taxon>Metazoa</taxon>
        <taxon>Ecdysozoa</taxon>
        <taxon>Arthropoda</taxon>
        <taxon>Hexapoda</taxon>
        <taxon>Insecta</taxon>
        <taxon>Pterygota</taxon>
        <taxon>Neoptera</taxon>
        <taxon>Endopterygota</taxon>
        <taxon>Diptera</taxon>
        <taxon>Brachycera</taxon>
        <taxon>Muscomorpha</taxon>
        <taxon>Hippoboscoidea</taxon>
        <taxon>Glossinidae</taxon>
        <taxon>Glossina</taxon>
    </lineage>
</organism>
<reference evidence="2" key="2">
    <citation type="submission" date="2020-05" db="UniProtKB">
        <authorList>
            <consortium name="EnsemblMetazoa"/>
        </authorList>
    </citation>
    <scope>IDENTIFICATION</scope>
    <source>
        <strain evidence="2">IAEA</strain>
    </source>
</reference>
<keyword evidence="1" id="KW-0812">Transmembrane</keyword>
<name>A0A1A9W095_9MUSC</name>
<dbReference type="Proteomes" id="UP000091820">
    <property type="component" value="Unassembled WGS sequence"/>
</dbReference>
<keyword evidence="1" id="KW-1133">Transmembrane helix</keyword>
<dbReference type="InterPro" id="IPR009003">
    <property type="entry name" value="Peptidase_S1_PA"/>
</dbReference>
<reference evidence="3" key="1">
    <citation type="submission" date="2014-03" db="EMBL/GenBank/DDBJ databases">
        <authorList>
            <person name="Aksoy S."/>
            <person name="Warren W."/>
            <person name="Wilson R.K."/>
        </authorList>
    </citation>
    <scope>NUCLEOTIDE SEQUENCE [LARGE SCALE GENOMIC DNA]</scope>
    <source>
        <strain evidence="3">IAEA</strain>
    </source>
</reference>
<accession>A0A1A9W095</accession>
<keyword evidence="1" id="KW-0472">Membrane</keyword>
<dbReference type="VEuPathDB" id="VectorBase:GBRI001411"/>
<keyword evidence="3" id="KW-1185">Reference proteome</keyword>
<proteinExistence type="predicted"/>